<name>A0A9W8I3T1_9FUNG</name>
<dbReference type="SUPFAM" id="SSF47095">
    <property type="entry name" value="HMG-box"/>
    <property type="match status" value="1"/>
</dbReference>
<dbReference type="AlphaFoldDB" id="A0A9W8I3T1"/>
<dbReference type="InterPro" id="IPR009071">
    <property type="entry name" value="HMG_box_dom"/>
</dbReference>
<dbReference type="Gene3D" id="1.10.30.10">
    <property type="entry name" value="High mobility group box domain"/>
    <property type="match status" value="1"/>
</dbReference>
<keyword evidence="1 2" id="KW-0238">DNA-binding</keyword>
<keyword evidence="2" id="KW-0539">Nucleus</keyword>
<evidence type="ECO:0000313" key="5">
    <source>
        <dbReference type="EMBL" id="KAJ2843573.1"/>
    </source>
</evidence>
<dbReference type="InterPro" id="IPR050342">
    <property type="entry name" value="HMGB"/>
</dbReference>
<dbReference type="SMART" id="SM00398">
    <property type="entry name" value="HMG"/>
    <property type="match status" value="1"/>
</dbReference>
<feature type="region of interest" description="Disordered" evidence="3">
    <location>
        <begin position="1"/>
        <end position="40"/>
    </location>
</feature>
<dbReference type="Proteomes" id="UP001139887">
    <property type="component" value="Unassembled WGS sequence"/>
</dbReference>
<evidence type="ECO:0000313" key="6">
    <source>
        <dbReference type="Proteomes" id="UP001139887"/>
    </source>
</evidence>
<dbReference type="OrthoDB" id="1919336at2759"/>
<feature type="domain" description="HMG box" evidence="4">
    <location>
        <begin position="40"/>
        <end position="108"/>
    </location>
</feature>
<evidence type="ECO:0000256" key="2">
    <source>
        <dbReference type="PROSITE-ProRule" id="PRU00267"/>
    </source>
</evidence>
<keyword evidence="6" id="KW-1185">Reference proteome</keyword>
<dbReference type="PRINTS" id="PR00886">
    <property type="entry name" value="HIGHMOBLTY12"/>
</dbReference>
<dbReference type="InterPro" id="IPR036910">
    <property type="entry name" value="HMG_box_dom_sf"/>
</dbReference>
<dbReference type="PROSITE" id="PS50118">
    <property type="entry name" value="HMG_BOX_2"/>
    <property type="match status" value="1"/>
</dbReference>
<gene>
    <name evidence="5" type="primary">NHP6</name>
    <name evidence="5" type="ORF">IWW36_005514</name>
</gene>
<dbReference type="GO" id="GO:0003677">
    <property type="term" value="F:DNA binding"/>
    <property type="evidence" value="ECO:0007669"/>
    <property type="project" value="UniProtKB-UniRule"/>
</dbReference>
<dbReference type="PANTHER" id="PTHR48112">
    <property type="entry name" value="HIGH MOBILITY GROUP PROTEIN DSP1"/>
    <property type="match status" value="1"/>
</dbReference>
<organism evidence="5 6">
    <name type="scientific">Coemansia brasiliensis</name>
    <dbReference type="NCBI Taxonomy" id="2650707"/>
    <lineage>
        <taxon>Eukaryota</taxon>
        <taxon>Fungi</taxon>
        <taxon>Fungi incertae sedis</taxon>
        <taxon>Zoopagomycota</taxon>
        <taxon>Kickxellomycotina</taxon>
        <taxon>Kickxellomycetes</taxon>
        <taxon>Kickxellales</taxon>
        <taxon>Kickxellaceae</taxon>
        <taxon>Coemansia</taxon>
    </lineage>
</organism>
<feature type="DNA-binding region" description="HMG box" evidence="2">
    <location>
        <begin position="40"/>
        <end position="108"/>
    </location>
</feature>
<proteinExistence type="predicted"/>
<accession>A0A9W8I3T1</accession>
<dbReference type="EMBL" id="JANBUW010001367">
    <property type="protein sequence ID" value="KAJ2843573.1"/>
    <property type="molecule type" value="Genomic_DNA"/>
</dbReference>
<dbReference type="Pfam" id="PF00505">
    <property type="entry name" value="HMG_box"/>
    <property type="match status" value="1"/>
</dbReference>
<dbReference type="GO" id="GO:0005634">
    <property type="term" value="C:nucleus"/>
    <property type="evidence" value="ECO:0007669"/>
    <property type="project" value="UniProtKB-UniRule"/>
</dbReference>
<evidence type="ECO:0000256" key="3">
    <source>
        <dbReference type="SAM" id="MobiDB-lite"/>
    </source>
</evidence>
<evidence type="ECO:0000259" key="4">
    <source>
        <dbReference type="PROSITE" id="PS50118"/>
    </source>
</evidence>
<feature type="compositionally biased region" description="Basic and acidic residues" evidence="3">
    <location>
        <begin position="84"/>
        <end position="104"/>
    </location>
</feature>
<reference evidence="5" key="1">
    <citation type="submission" date="2022-07" db="EMBL/GenBank/DDBJ databases">
        <title>Phylogenomic reconstructions and comparative analyses of Kickxellomycotina fungi.</title>
        <authorList>
            <person name="Reynolds N.K."/>
            <person name="Stajich J.E."/>
            <person name="Barry K."/>
            <person name="Grigoriev I.V."/>
            <person name="Crous P."/>
            <person name="Smith M.E."/>
        </authorList>
    </citation>
    <scope>NUCLEOTIDE SEQUENCE</scope>
    <source>
        <strain evidence="5">NRRL 1566</strain>
    </source>
</reference>
<protein>
    <submittedName>
        <fullName evidence="5">Non-histone chromosomal protein 6</fullName>
    </submittedName>
</protein>
<feature type="region of interest" description="Disordered" evidence="3">
    <location>
        <begin position="84"/>
        <end position="110"/>
    </location>
</feature>
<comment type="caution">
    <text evidence="5">The sequence shown here is derived from an EMBL/GenBank/DDBJ whole genome shotgun (WGS) entry which is preliminary data.</text>
</comment>
<evidence type="ECO:0000256" key="1">
    <source>
        <dbReference type="ARBA" id="ARBA00023125"/>
    </source>
</evidence>
<feature type="compositionally biased region" description="Basic and acidic residues" evidence="3">
    <location>
        <begin position="9"/>
        <end position="22"/>
    </location>
</feature>
<sequence>MPRAATASRKKEAAAETTDKPARAARRSAKKSKEASAAKPKRALSAYMFFSQDKRNEVKDSNPNATFGEIGKLLGKMWSELTEEQKKPYKEKSEKDKARYEAERAAVAAN</sequence>